<organism evidence="1 2">
    <name type="scientific">Helicoverpa armigera</name>
    <name type="common">Cotton bollworm</name>
    <name type="synonym">Heliothis armigera</name>
    <dbReference type="NCBI Taxonomy" id="29058"/>
    <lineage>
        <taxon>Eukaryota</taxon>
        <taxon>Metazoa</taxon>
        <taxon>Ecdysozoa</taxon>
        <taxon>Arthropoda</taxon>
        <taxon>Hexapoda</taxon>
        <taxon>Insecta</taxon>
        <taxon>Pterygota</taxon>
        <taxon>Neoptera</taxon>
        <taxon>Endopterygota</taxon>
        <taxon>Lepidoptera</taxon>
        <taxon>Glossata</taxon>
        <taxon>Ditrysia</taxon>
        <taxon>Noctuoidea</taxon>
        <taxon>Noctuidae</taxon>
        <taxon>Heliothinae</taxon>
        <taxon>Helicoverpa</taxon>
    </lineage>
</organism>
<dbReference type="InterPro" id="IPR052055">
    <property type="entry name" value="Hepadnavirus_pol/RT"/>
</dbReference>
<dbReference type="Proteomes" id="UP000249218">
    <property type="component" value="Unassembled WGS sequence"/>
</dbReference>
<name>A0A2W1B712_HELAM</name>
<sequence length="282" mass="32858">MDIPSHIRQDLLWWLNAVKNSVNPIRDEKYLLEIFSDASKTGWGVACRDETSNGQWSDVEKDLHINLLELMAAFFGLKIFAKHLKNCQILLRIDNTTAISYINRMGGIRFPNLNKIARELWQWCEQRNIYVFASYISSENNEIADAESRATHPDVEWELANRAFSKIIHKFGSPSIDLFASRINRKCDLYVSWKKDPDAYAVNAFTLNWRNLNFYAFPPFSVILKSLRKIITDEAEGIVVVPYWPTQPWFPLFENLHLHGLPWLQADCQDGTSKKRHPDCFY</sequence>
<dbReference type="AlphaFoldDB" id="A0A2W1B712"/>
<dbReference type="InterPro" id="IPR036397">
    <property type="entry name" value="RNaseH_sf"/>
</dbReference>
<dbReference type="Gene3D" id="3.30.420.10">
    <property type="entry name" value="Ribonuclease H-like superfamily/Ribonuclease H"/>
    <property type="match status" value="1"/>
</dbReference>
<dbReference type="PANTHER" id="PTHR33050">
    <property type="entry name" value="REVERSE TRANSCRIPTASE DOMAIN-CONTAINING PROTEIN"/>
    <property type="match status" value="1"/>
</dbReference>
<gene>
    <name evidence="1" type="primary">HaOG215645</name>
    <name evidence="1" type="ORF">B5X24_HaOG215645</name>
</gene>
<protein>
    <submittedName>
        <fullName evidence="1">Uncharacterized protein</fullName>
    </submittedName>
</protein>
<reference evidence="1 2" key="1">
    <citation type="journal article" date="2017" name="BMC Biol.">
        <title>Genomic innovations, transcriptional plasticity and gene loss underlying the evolution and divergence of two highly polyphagous and invasive Helicoverpa pest species.</title>
        <authorList>
            <person name="Pearce S.L."/>
            <person name="Clarke D.F."/>
            <person name="East P.D."/>
            <person name="Elfekih S."/>
            <person name="Gordon K.H."/>
            <person name="Jermiin L.S."/>
            <person name="McGaughran A."/>
            <person name="Oakeshott J.G."/>
            <person name="Papanikolaou A."/>
            <person name="Perera O.P."/>
            <person name="Rane R.V."/>
            <person name="Richards S."/>
            <person name="Tay W.T."/>
            <person name="Walsh T.K."/>
            <person name="Anderson A."/>
            <person name="Anderson C.J."/>
            <person name="Asgari S."/>
            <person name="Board P.G."/>
            <person name="Bretschneider A."/>
            <person name="Campbell P.M."/>
            <person name="Chertemps T."/>
            <person name="Christeller J.T."/>
            <person name="Coppin C.W."/>
            <person name="Downes S.J."/>
            <person name="Duan G."/>
            <person name="Farnsworth C.A."/>
            <person name="Good R.T."/>
            <person name="Han L.B."/>
            <person name="Han Y.C."/>
            <person name="Hatje K."/>
            <person name="Horne I."/>
            <person name="Huang Y.P."/>
            <person name="Hughes D.S."/>
            <person name="Jacquin-Joly E."/>
            <person name="James W."/>
            <person name="Jhangiani S."/>
            <person name="Kollmar M."/>
            <person name="Kuwar S.S."/>
            <person name="Li S."/>
            <person name="Liu N.Y."/>
            <person name="Maibeche M.T."/>
            <person name="Miller J.R."/>
            <person name="Montagne N."/>
            <person name="Perry T."/>
            <person name="Qu J."/>
            <person name="Song S.V."/>
            <person name="Sutton G.G."/>
            <person name="Vogel H."/>
            <person name="Walenz B.P."/>
            <person name="Xu W."/>
            <person name="Zhang H.J."/>
            <person name="Zou Z."/>
            <person name="Batterham P."/>
            <person name="Edwards O.R."/>
            <person name="Feyereisen R."/>
            <person name="Gibbs R.A."/>
            <person name="Heckel D.G."/>
            <person name="McGrath A."/>
            <person name="Robin C."/>
            <person name="Scherer S.E."/>
            <person name="Worley K.C."/>
            <person name="Wu Y.D."/>
        </authorList>
    </citation>
    <scope>NUCLEOTIDE SEQUENCE [LARGE SCALE GENOMIC DNA]</scope>
    <source>
        <strain evidence="1">Harm_GR_Male_#8</strain>
        <tissue evidence="1">Whole organism</tissue>
    </source>
</reference>
<proteinExistence type="predicted"/>
<evidence type="ECO:0000313" key="1">
    <source>
        <dbReference type="EMBL" id="PZC70555.1"/>
    </source>
</evidence>
<dbReference type="GO" id="GO:0003676">
    <property type="term" value="F:nucleic acid binding"/>
    <property type="evidence" value="ECO:0007669"/>
    <property type="project" value="InterPro"/>
</dbReference>
<dbReference type="OrthoDB" id="2897838at2759"/>
<dbReference type="SUPFAM" id="SSF53098">
    <property type="entry name" value="Ribonuclease H-like"/>
    <property type="match status" value="1"/>
</dbReference>
<dbReference type="CDD" id="cd09275">
    <property type="entry name" value="RNase_HI_RT_DIRS1"/>
    <property type="match status" value="1"/>
</dbReference>
<dbReference type="PANTHER" id="PTHR33050:SF7">
    <property type="entry name" value="RIBONUCLEASE H"/>
    <property type="match status" value="1"/>
</dbReference>
<keyword evidence="2" id="KW-1185">Reference proteome</keyword>
<dbReference type="InterPro" id="IPR012337">
    <property type="entry name" value="RNaseH-like_sf"/>
</dbReference>
<dbReference type="EMBL" id="KZ150549">
    <property type="protein sequence ID" value="PZC70555.1"/>
    <property type="molecule type" value="Genomic_DNA"/>
</dbReference>
<accession>A0A2W1B712</accession>
<evidence type="ECO:0000313" key="2">
    <source>
        <dbReference type="Proteomes" id="UP000249218"/>
    </source>
</evidence>